<proteinExistence type="predicted"/>
<dbReference type="InterPro" id="IPR039448">
    <property type="entry name" value="Beta_helix"/>
</dbReference>
<feature type="domain" description="Right handed beta helix" evidence="1">
    <location>
        <begin position="96"/>
        <end position="252"/>
    </location>
</feature>
<protein>
    <recommendedName>
        <fullName evidence="1">Right handed beta helix domain-containing protein</fullName>
    </recommendedName>
</protein>
<comment type="caution">
    <text evidence="2">The sequence shown here is derived from an EMBL/GenBank/DDBJ whole genome shotgun (WGS) entry which is preliminary data.</text>
</comment>
<dbReference type="InterPro" id="IPR012334">
    <property type="entry name" value="Pectin_lyas_fold"/>
</dbReference>
<sequence length="253" mass="25944">YYPDRGTGMRDSTFQLLNGVALYGGYCGLDGEQVGCDPDDRNIDDFESKLSGEIGDPELTTDNSYHVVSGTGTDSTAIIDGFTITAGRADGSAPHDTGGGFINTGGSPVISNCTFTNNYAANDAGGMWYTGEGADYVLAGCTFTGNYAVDDGGSMWFEGEGGDLVLSDCIFTDNSCASSFPGAMLSNCGTVTVTGCTFSGNSGNGNGGSLTISTSGDAYVTDCTFSDNSASHRGGGLHMPNSGDLYLTNCSFD</sequence>
<feature type="non-terminal residue" evidence="2">
    <location>
        <position position="253"/>
    </location>
</feature>
<dbReference type="SUPFAM" id="SSF51126">
    <property type="entry name" value="Pectin lyase-like"/>
    <property type="match status" value="1"/>
</dbReference>
<dbReference type="Gene3D" id="2.160.20.10">
    <property type="entry name" value="Single-stranded right-handed beta-helix, Pectin lyase-like"/>
    <property type="match status" value="1"/>
</dbReference>
<dbReference type="InterPro" id="IPR011050">
    <property type="entry name" value="Pectin_lyase_fold/virulence"/>
</dbReference>
<dbReference type="InterPro" id="IPR006626">
    <property type="entry name" value="PbH1"/>
</dbReference>
<dbReference type="PANTHER" id="PTHR11319">
    <property type="entry name" value="G PROTEIN-COUPLED RECEPTOR-RELATED"/>
    <property type="match status" value="1"/>
</dbReference>
<evidence type="ECO:0000259" key="1">
    <source>
        <dbReference type="Pfam" id="PF13229"/>
    </source>
</evidence>
<feature type="non-terminal residue" evidence="2">
    <location>
        <position position="1"/>
    </location>
</feature>
<dbReference type="SMART" id="SM00710">
    <property type="entry name" value="PbH1"/>
    <property type="match status" value="4"/>
</dbReference>
<dbReference type="PANTHER" id="PTHR11319:SF35">
    <property type="entry name" value="OUTER MEMBRANE PROTEIN PMPC-RELATED"/>
    <property type="match status" value="1"/>
</dbReference>
<organism evidence="2">
    <name type="scientific">marine sediment metagenome</name>
    <dbReference type="NCBI Taxonomy" id="412755"/>
    <lineage>
        <taxon>unclassified sequences</taxon>
        <taxon>metagenomes</taxon>
        <taxon>ecological metagenomes</taxon>
    </lineage>
</organism>
<accession>X0XP40</accession>
<gene>
    <name evidence="2" type="ORF">S01H1_61986</name>
</gene>
<dbReference type="AlphaFoldDB" id="X0XP40"/>
<evidence type="ECO:0000313" key="2">
    <source>
        <dbReference type="EMBL" id="GAG38413.1"/>
    </source>
</evidence>
<dbReference type="Pfam" id="PF13229">
    <property type="entry name" value="Beta_helix"/>
    <property type="match status" value="1"/>
</dbReference>
<name>X0XP40_9ZZZZ</name>
<dbReference type="EMBL" id="BARS01040683">
    <property type="protein sequence ID" value="GAG38413.1"/>
    <property type="molecule type" value="Genomic_DNA"/>
</dbReference>
<reference evidence="2" key="1">
    <citation type="journal article" date="2014" name="Front. Microbiol.">
        <title>High frequency of phylogenetically diverse reductive dehalogenase-homologous genes in deep subseafloor sedimentary metagenomes.</title>
        <authorList>
            <person name="Kawai M."/>
            <person name="Futagami T."/>
            <person name="Toyoda A."/>
            <person name="Takaki Y."/>
            <person name="Nishi S."/>
            <person name="Hori S."/>
            <person name="Arai W."/>
            <person name="Tsubouchi T."/>
            <person name="Morono Y."/>
            <person name="Uchiyama I."/>
            <person name="Ito T."/>
            <person name="Fujiyama A."/>
            <person name="Inagaki F."/>
            <person name="Takami H."/>
        </authorList>
    </citation>
    <scope>NUCLEOTIDE SEQUENCE</scope>
    <source>
        <strain evidence="2">Expedition CK06-06</strain>
    </source>
</reference>